<dbReference type="GO" id="GO:0140107">
    <property type="term" value="F:high-affinity potassium ion transmembrane transporter activity"/>
    <property type="evidence" value="ECO:0007669"/>
    <property type="project" value="TreeGrafter"/>
</dbReference>
<dbReference type="OrthoDB" id="9999863at2759"/>
<comment type="subcellular location">
    <subcellularLocation>
        <location evidence="1">Membrane</location>
        <topology evidence="1">Multi-pass membrane protein</topology>
    </subcellularLocation>
</comment>
<dbReference type="STRING" id="1380566.A0A179G2D6"/>
<dbReference type="EMBL" id="LSBJ02000001">
    <property type="protein sequence ID" value="OAQ72026.1"/>
    <property type="molecule type" value="Genomic_DNA"/>
</dbReference>
<dbReference type="GO" id="GO:0030007">
    <property type="term" value="P:intracellular potassium ion homeostasis"/>
    <property type="evidence" value="ECO:0007669"/>
    <property type="project" value="TreeGrafter"/>
</dbReference>
<feature type="transmembrane region" description="Helical" evidence="8">
    <location>
        <begin position="485"/>
        <end position="503"/>
    </location>
</feature>
<feature type="compositionally biased region" description="Basic and acidic residues" evidence="7">
    <location>
        <begin position="582"/>
        <end position="591"/>
    </location>
</feature>
<gene>
    <name evidence="9" type="ORF">VFPPC_00094</name>
</gene>
<evidence type="ECO:0000256" key="7">
    <source>
        <dbReference type="SAM" id="MobiDB-lite"/>
    </source>
</evidence>
<dbReference type="InterPro" id="IPR051143">
    <property type="entry name" value="TrkH_K-transport"/>
</dbReference>
<feature type="transmembrane region" description="Helical" evidence="8">
    <location>
        <begin position="414"/>
        <end position="431"/>
    </location>
</feature>
<keyword evidence="6 8" id="KW-0472">Membrane</keyword>
<keyword evidence="5" id="KW-0406">Ion transport</keyword>
<feature type="region of interest" description="Disordered" evidence="7">
    <location>
        <begin position="582"/>
        <end position="602"/>
    </location>
</feature>
<feature type="transmembrane region" description="Helical" evidence="8">
    <location>
        <begin position="21"/>
        <end position="39"/>
    </location>
</feature>
<evidence type="ECO:0000313" key="10">
    <source>
        <dbReference type="Proteomes" id="UP000078397"/>
    </source>
</evidence>
<name>A0A179G2D6_METCM</name>
<dbReference type="Proteomes" id="UP000078397">
    <property type="component" value="Unassembled WGS sequence"/>
</dbReference>
<evidence type="ECO:0000256" key="4">
    <source>
        <dbReference type="ARBA" id="ARBA00022989"/>
    </source>
</evidence>
<keyword evidence="2" id="KW-0813">Transport</keyword>
<dbReference type="GO" id="GO:0005886">
    <property type="term" value="C:plasma membrane"/>
    <property type="evidence" value="ECO:0007669"/>
    <property type="project" value="TreeGrafter"/>
</dbReference>
<evidence type="ECO:0000256" key="8">
    <source>
        <dbReference type="SAM" id="Phobius"/>
    </source>
</evidence>
<dbReference type="PANTHER" id="PTHR31064">
    <property type="entry name" value="POTASSIUM TRANSPORT PROTEIN DDB_G0292412-RELATED"/>
    <property type="match status" value="1"/>
</dbReference>
<keyword evidence="4 8" id="KW-1133">Transmembrane helix</keyword>
<keyword evidence="3 8" id="KW-0812">Transmembrane</keyword>
<organism evidence="9 10">
    <name type="scientific">Pochonia chlamydosporia 170</name>
    <dbReference type="NCBI Taxonomy" id="1380566"/>
    <lineage>
        <taxon>Eukaryota</taxon>
        <taxon>Fungi</taxon>
        <taxon>Dikarya</taxon>
        <taxon>Ascomycota</taxon>
        <taxon>Pezizomycotina</taxon>
        <taxon>Sordariomycetes</taxon>
        <taxon>Hypocreomycetidae</taxon>
        <taxon>Hypocreales</taxon>
        <taxon>Clavicipitaceae</taxon>
        <taxon>Pochonia</taxon>
    </lineage>
</organism>
<keyword evidence="10" id="KW-1185">Reference proteome</keyword>
<dbReference type="InterPro" id="IPR003445">
    <property type="entry name" value="Cat_transpt"/>
</dbReference>
<comment type="caution">
    <text evidence="9">The sequence shown here is derived from an EMBL/GenBank/DDBJ whole genome shotgun (WGS) entry which is preliminary data.</text>
</comment>
<evidence type="ECO:0000256" key="1">
    <source>
        <dbReference type="ARBA" id="ARBA00004141"/>
    </source>
</evidence>
<protein>
    <submittedName>
        <fullName evidence="9">Cation transporter</fullName>
    </submittedName>
</protein>
<sequence>MAWQRGLRLGKAHIPLNFASIHYTYFISISLLCSVIFWVSSDPKFSVTYVDSLFLVISGITETGLNTVNLSTLTTWQQTILCLLMLFGGSVWVSIGLLIARERSFRRVLKPDHAALCQDELAEEHINDNPSVTRDHDMQNCTTGDLEITDASHKRVWSRRHSVERVGASVGPAIQHTAPLPKPDTYTGTVRQSQDLHVNPLAFLNGKTIGRKGYFINLTREEKRKLLGCAGLSAWIAHYQPEPALSNGINPWWLGIFNGVSAFNNSGMSLLDANMIPYQGAYYVLVTMGLLILAGNTAYPVFLRFILWAILKALNALPQKPLIVRWRLTVKYVLRYPRRVYTNLFPIQHTWWLVFMLVVLNGIDWAAFELLPSPVVSAIPPGPRLLDGLFQAIAVRTGGFYVVPIANIHIGLQVLYVIMMYISAFPVIITMRNSNVYEERSLGIFAMDTKKDEENLHAYNSGLRSGSARRLFISQQIRGQLAHDIWWLALATFIVTVIEAPHFTEDPVSYSVFNIIFEVVSAYGGIGISVGLPNQNFSFSGGWSATSKLVLCLVMLRGRHRGLPATMDYAVRLPENLTEEYSVEHREEQDRQAASSNLHKGM</sequence>
<dbReference type="GO" id="GO:1990573">
    <property type="term" value="P:potassium ion import across plasma membrane"/>
    <property type="evidence" value="ECO:0007669"/>
    <property type="project" value="TreeGrafter"/>
</dbReference>
<feature type="transmembrane region" description="Helical" evidence="8">
    <location>
        <begin position="280"/>
        <end position="299"/>
    </location>
</feature>
<dbReference type="PANTHER" id="PTHR31064:SF37">
    <property type="entry name" value="TRANSPORTER, PUTATIVE (EUROFUNG)-RELATED"/>
    <property type="match status" value="1"/>
</dbReference>
<reference evidence="9 10" key="1">
    <citation type="journal article" date="2016" name="PLoS Pathog.">
        <title>Biosynthesis of antibiotic leucinostatins in bio-control fungus Purpureocillium lilacinum and their inhibition on phytophthora revealed by genome mining.</title>
        <authorList>
            <person name="Wang G."/>
            <person name="Liu Z."/>
            <person name="Lin R."/>
            <person name="Li E."/>
            <person name="Mao Z."/>
            <person name="Ling J."/>
            <person name="Yang Y."/>
            <person name="Yin W.B."/>
            <person name="Xie B."/>
        </authorList>
    </citation>
    <scope>NUCLEOTIDE SEQUENCE [LARGE SCALE GENOMIC DNA]</scope>
    <source>
        <strain evidence="9">170</strain>
    </source>
</reference>
<proteinExistence type="predicted"/>
<feature type="transmembrane region" description="Helical" evidence="8">
    <location>
        <begin position="349"/>
        <end position="368"/>
    </location>
</feature>
<evidence type="ECO:0000256" key="2">
    <source>
        <dbReference type="ARBA" id="ARBA00022448"/>
    </source>
</evidence>
<evidence type="ECO:0000256" key="3">
    <source>
        <dbReference type="ARBA" id="ARBA00022692"/>
    </source>
</evidence>
<evidence type="ECO:0000256" key="5">
    <source>
        <dbReference type="ARBA" id="ARBA00023065"/>
    </source>
</evidence>
<evidence type="ECO:0000256" key="6">
    <source>
        <dbReference type="ARBA" id="ARBA00023136"/>
    </source>
</evidence>
<feature type="transmembrane region" description="Helical" evidence="8">
    <location>
        <begin position="510"/>
        <end position="531"/>
    </location>
</feature>
<dbReference type="KEGG" id="pchm:VFPPC_00094"/>
<dbReference type="RefSeq" id="XP_018148109.1">
    <property type="nucleotide sequence ID" value="XM_018280187.1"/>
</dbReference>
<dbReference type="AlphaFoldDB" id="A0A179G2D6"/>
<dbReference type="Pfam" id="PF02386">
    <property type="entry name" value="TrkH"/>
    <property type="match status" value="1"/>
</dbReference>
<accession>A0A179G2D6</accession>
<feature type="compositionally biased region" description="Polar residues" evidence="7">
    <location>
        <begin position="592"/>
        <end position="602"/>
    </location>
</feature>
<feature type="transmembrane region" description="Helical" evidence="8">
    <location>
        <begin position="76"/>
        <end position="100"/>
    </location>
</feature>
<evidence type="ECO:0000313" key="9">
    <source>
        <dbReference type="EMBL" id="OAQ72026.1"/>
    </source>
</evidence>
<dbReference type="GeneID" id="28844181"/>